<reference evidence="1 2" key="1">
    <citation type="submission" date="2015-04" db="EMBL/GenBank/DDBJ databases">
        <title>Lasius niger genome sequencing.</title>
        <authorList>
            <person name="Konorov E.A."/>
            <person name="Nikitin M.A."/>
            <person name="Kirill M.V."/>
            <person name="Chang P."/>
        </authorList>
    </citation>
    <scope>NUCLEOTIDE SEQUENCE [LARGE SCALE GENOMIC DNA]</scope>
    <source>
        <tissue evidence="1">Whole</tissue>
    </source>
</reference>
<gene>
    <name evidence="1" type="ORF">RF55_11001</name>
</gene>
<comment type="caution">
    <text evidence="1">The sequence shown here is derived from an EMBL/GenBank/DDBJ whole genome shotgun (WGS) entry which is preliminary data.</text>
</comment>
<evidence type="ECO:0000313" key="2">
    <source>
        <dbReference type="Proteomes" id="UP000036403"/>
    </source>
</evidence>
<dbReference type="PaxDb" id="67767-A0A0J7KGN9"/>
<dbReference type="Proteomes" id="UP000036403">
    <property type="component" value="Unassembled WGS sequence"/>
</dbReference>
<dbReference type="AlphaFoldDB" id="A0A0J7KGN9"/>
<proteinExistence type="predicted"/>
<keyword evidence="2" id="KW-1185">Reference proteome</keyword>
<name>A0A0J7KGN9_LASNI</name>
<sequence>MRNKSLSCSLSKSTLYAVNAGMNTTESQLNYDNESTSEKEKSTELKDFSSNSNAIKVIIEILTELSSKMDESNMTLDRIVRKLLPEEDILAWPKDMPPLPLKSLNALDRMEDFLESSANLSCMANYLAGRMAITTGDINLAIRSILVKIIPNNLARCISWKGTF</sequence>
<protein>
    <submittedName>
        <fullName evidence="1">Uncharacterized protein</fullName>
    </submittedName>
</protein>
<dbReference type="EMBL" id="LBMM01007840">
    <property type="protein sequence ID" value="KMQ89381.1"/>
    <property type="molecule type" value="Genomic_DNA"/>
</dbReference>
<accession>A0A0J7KGN9</accession>
<evidence type="ECO:0000313" key="1">
    <source>
        <dbReference type="EMBL" id="KMQ89381.1"/>
    </source>
</evidence>
<dbReference type="OrthoDB" id="7553744at2759"/>
<organism evidence="1 2">
    <name type="scientific">Lasius niger</name>
    <name type="common">Black garden ant</name>
    <dbReference type="NCBI Taxonomy" id="67767"/>
    <lineage>
        <taxon>Eukaryota</taxon>
        <taxon>Metazoa</taxon>
        <taxon>Ecdysozoa</taxon>
        <taxon>Arthropoda</taxon>
        <taxon>Hexapoda</taxon>
        <taxon>Insecta</taxon>
        <taxon>Pterygota</taxon>
        <taxon>Neoptera</taxon>
        <taxon>Endopterygota</taxon>
        <taxon>Hymenoptera</taxon>
        <taxon>Apocrita</taxon>
        <taxon>Aculeata</taxon>
        <taxon>Formicoidea</taxon>
        <taxon>Formicidae</taxon>
        <taxon>Formicinae</taxon>
        <taxon>Lasius</taxon>
        <taxon>Lasius</taxon>
    </lineage>
</organism>